<organism evidence="1 2">
    <name type="scientific">Linderina macrospora</name>
    <dbReference type="NCBI Taxonomy" id="4868"/>
    <lineage>
        <taxon>Eukaryota</taxon>
        <taxon>Fungi</taxon>
        <taxon>Fungi incertae sedis</taxon>
        <taxon>Zoopagomycota</taxon>
        <taxon>Kickxellomycotina</taxon>
        <taxon>Kickxellomycetes</taxon>
        <taxon>Kickxellales</taxon>
        <taxon>Kickxellaceae</taxon>
        <taxon>Linderina</taxon>
    </lineage>
</organism>
<proteinExistence type="predicted"/>
<evidence type="ECO:0000313" key="1">
    <source>
        <dbReference type="EMBL" id="KAJ1936957.1"/>
    </source>
</evidence>
<evidence type="ECO:0000313" key="2">
    <source>
        <dbReference type="Proteomes" id="UP001150603"/>
    </source>
</evidence>
<dbReference type="EMBL" id="JANBPW010003687">
    <property type="protein sequence ID" value="KAJ1936957.1"/>
    <property type="molecule type" value="Genomic_DNA"/>
</dbReference>
<dbReference type="Proteomes" id="UP001150603">
    <property type="component" value="Unassembled WGS sequence"/>
</dbReference>
<gene>
    <name evidence="1" type="ORF">FBU59_004894</name>
</gene>
<protein>
    <submittedName>
        <fullName evidence="1">Uncharacterized protein</fullName>
    </submittedName>
</protein>
<sequence>MQKVDRLVSAQWLYDNLSKVKVLDCSWYLPFMNRDVQKEFEDKHIPGAQFFDIDGIKDLQKSDLPHMLPPPEFFGRSMDSFGIRNDDHVVVYDSAGVGPACRVFWTFQALGHDSVSVLNGGLPGWTAKGHKTDLGRASPKPTTGYKAHLIEPLVHEYDAVVKNIEQLKASGGKTGKQIVDARPNGRFTGKEPEFRPGLSSGHMPHSINVPFMQVTNGSELKSPEELRKVFEGAGVDLGHPTILSCGSGVTASVLYFALLNAGVDRKNLSVYDGSWTEYALNPKSEIIKD</sequence>
<reference evidence="1" key="1">
    <citation type="submission" date="2022-07" db="EMBL/GenBank/DDBJ databases">
        <title>Phylogenomic reconstructions and comparative analyses of Kickxellomycotina fungi.</title>
        <authorList>
            <person name="Reynolds N.K."/>
            <person name="Stajich J.E."/>
            <person name="Barry K."/>
            <person name="Grigoriev I.V."/>
            <person name="Crous P."/>
            <person name="Smith M.E."/>
        </authorList>
    </citation>
    <scope>NUCLEOTIDE SEQUENCE</scope>
    <source>
        <strain evidence="1">NRRL 5244</strain>
    </source>
</reference>
<comment type="caution">
    <text evidence="1">The sequence shown here is derived from an EMBL/GenBank/DDBJ whole genome shotgun (WGS) entry which is preliminary data.</text>
</comment>
<accession>A0ACC1J4C5</accession>
<name>A0ACC1J4C5_9FUNG</name>
<keyword evidence="2" id="KW-1185">Reference proteome</keyword>